<keyword evidence="2" id="KW-0812">Transmembrane</keyword>
<evidence type="ECO:0000313" key="6">
    <source>
        <dbReference type="Proteomes" id="UP000503169"/>
    </source>
</evidence>
<name>A0A1L7GVL1_LIMFE</name>
<keyword evidence="2" id="KW-1133">Transmembrane helix</keyword>
<proteinExistence type="predicted"/>
<reference evidence="3 5" key="1">
    <citation type="submission" date="2016-12" db="EMBL/GenBank/DDBJ databases">
        <title>Complete Genome Sequence of Lactobacillus fermentum Strain SNUV175, a Probiotic for Treatment of Bacterial Vaginosis.</title>
        <authorList>
            <person name="Lee S."/>
            <person name="You H.J."/>
            <person name="Kwon B."/>
            <person name="Ko G."/>
        </authorList>
    </citation>
    <scope>NUCLEOTIDE SEQUENCE [LARGE SCALE GENOMIC DNA]</scope>
    <source>
        <strain evidence="3 5">SNUV175</strain>
    </source>
</reference>
<feature type="compositionally biased region" description="Basic and acidic residues" evidence="1">
    <location>
        <begin position="68"/>
        <end position="82"/>
    </location>
</feature>
<evidence type="ECO:0000313" key="3">
    <source>
        <dbReference type="EMBL" id="APU46095.1"/>
    </source>
</evidence>
<protein>
    <submittedName>
        <fullName evidence="3">Uncharacterized protein</fullName>
    </submittedName>
</protein>
<dbReference type="GeneID" id="83715987"/>
<accession>A0A1L7GVL1</accession>
<reference evidence="4 6" key="2">
    <citation type="submission" date="2020-04" db="EMBL/GenBank/DDBJ databases">
        <title>Novel strain L. Fermentum HFD1 producer antibacterial peptides.</title>
        <authorList>
            <person name="Ozhegov G.D."/>
            <person name="Pavlova A.S."/>
            <person name="Zhuravleva D.E."/>
            <person name="Gogoleva N.V."/>
            <person name="Shagimardanova E.I."/>
            <person name="Markelova M.I."/>
            <person name="Yarullina D.R."/>
            <person name="Kayumov A.R."/>
        </authorList>
    </citation>
    <scope>NUCLEOTIDE SEQUENCE [LARGE SCALE GENOMIC DNA]</scope>
    <source>
        <strain evidence="4 6">HFD1</strain>
    </source>
</reference>
<dbReference type="Proteomes" id="UP000185427">
    <property type="component" value="Chromosome"/>
</dbReference>
<dbReference type="RefSeq" id="WP_021350096.1">
    <property type="nucleotide sequence ID" value="NZ_CALYNE010000056.1"/>
</dbReference>
<dbReference type="AlphaFoldDB" id="A0A1L7GVL1"/>
<evidence type="ECO:0000256" key="2">
    <source>
        <dbReference type="SAM" id="Phobius"/>
    </source>
</evidence>
<feature type="transmembrane region" description="Helical" evidence="2">
    <location>
        <begin position="6"/>
        <end position="24"/>
    </location>
</feature>
<dbReference type="EMBL" id="CP050919">
    <property type="protein sequence ID" value="QIX59404.1"/>
    <property type="molecule type" value="Genomic_DNA"/>
</dbReference>
<dbReference type="EMBL" id="CP019030">
    <property type="protein sequence ID" value="APU46095.1"/>
    <property type="molecule type" value="Genomic_DNA"/>
</dbReference>
<keyword evidence="2" id="KW-0472">Membrane</keyword>
<feature type="region of interest" description="Disordered" evidence="1">
    <location>
        <begin position="52"/>
        <end position="82"/>
    </location>
</feature>
<gene>
    <name evidence="3" type="ORF">BUW47_06510</name>
    <name evidence="4" type="ORF">HCY95_01864</name>
</gene>
<dbReference type="Proteomes" id="UP000503169">
    <property type="component" value="Chromosome"/>
</dbReference>
<evidence type="ECO:0000313" key="4">
    <source>
        <dbReference type="EMBL" id="QIX59404.1"/>
    </source>
</evidence>
<sequence length="82" mass="9470">MDTYIVAIVLIVAVMVYKLVNETVTRVTKERTKRVKEERKILELKVELERLKHQPPVDEPAAPLQEVEQGKDQRDGDQTQEG</sequence>
<organism evidence="3 5">
    <name type="scientific">Limosilactobacillus fermentum</name>
    <name type="common">Lactobacillus fermentum</name>
    <dbReference type="NCBI Taxonomy" id="1613"/>
    <lineage>
        <taxon>Bacteria</taxon>
        <taxon>Bacillati</taxon>
        <taxon>Bacillota</taxon>
        <taxon>Bacilli</taxon>
        <taxon>Lactobacillales</taxon>
        <taxon>Lactobacillaceae</taxon>
        <taxon>Limosilactobacillus</taxon>
    </lineage>
</organism>
<evidence type="ECO:0000313" key="5">
    <source>
        <dbReference type="Proteomes" id="UP000185427"/>
    </source>
</evidence>
<evidence type="ECO:0000256" key="1">
    <source>
        <dbReference type="SAM" id="MobiDB-lite"/>
    </source>
</evidence>